<keyword evidence="1" id="KW-0812">Transmembrane</keyword>
<evidence type="ECO:0000313" key="3">
    <source>
        <dbReference type="Proteomes" id="UP001220395"/>
    </source>
</evidence>
<keyword evidence="1" id="KW-1133">Transmembrane helix</keyword>
<accession>A0ABY7TL47</accession>
<dbReference type="RefSeq" id="WP_273686948.1">
    <property type="nucleotide sequence ID" value="NZ_CP117411.1"/>
</dbReference>
<gene>
    <name evidence="2" type="ORF">PQ455_15235</name>
</gene>
<sequence length="75" mass="7955">MPNPFTDHPTSVGESYAEHFAVSSGVGVKMIGAGLACLVHAILPFAFQKTGSTTIKRLHDRIVASRSAETGSWVI</sequence>
<keyword evidence="3" id="KW-1185">Reference proteome</keyword>
<reference evidence="2 3" key="1">
    <citation type="submission" date="2023-02" db="EMBL/GenBank/DDBJ databases">
        <title>Genome sequence of Sphingomonas naphthae.</title>
        <authorList>
            <person name="Kim S."/>
            <person name="Heo J."/>
            <person name="Kwon S.-W."/>
        </authorList>
    </citation>
    <scope>NUCLEOTIDE SEQUENCE [LARGE SCALE GENOMIC DNA]</scope>
    <source>
        <strain evidence="2 3">KACC 18716</strain>
    </source>
</reference>
<proteinExistence type="predicted"/>
<feature type="transmembrane region" description="Helical" evidence="1">
    <location>
        <begin position="20"/>
        <end position="47"/>
    </location>
</feature>
<protein>
    <submittedName>
        <fullName evidence="2">DUF6356 family protein</fullName>
    </submittedName>
</protein>
<organism evidence="2 3">
    <name type="scientific">Sphingomonas naphthae</name>
    <dbReference type="NCBI Taxonomy" id="1813468"/>
    <lineage>
        <taxon>Bacteria</taxon>
        <taxon>Pseudomonadati</taxon>
        <taxon>Pseudomonadota</taxon>
        <taxon>Alphaproteobacteria</taxon>
        <taxon>Sphingomonadales</taxon>
        <taxon>Sphingomonadaceae</taxon>
        <taxon>Sphingomonas</taxon>
    </lineage>
</organism>
<dbReference type="EMBL" id="CP117411">
    <property type="protein sequence ID" value="WCT72974.1"/>
    <property type="molecule type" value="Genomic_DNA"/>
</dbReference>
<keyword evidence="1" id="KW-0472">Membrane</keyword>
<dbReference type="Proteomes" id="UP001220395">
    <property type="component" value="Chromosome"/>
</dbReference>
<evidence type="ECO:0000313" key="2">
    <source>
        <dbReference type="EMBL" id="WCT72974.1"/>
    </source>
</evidence>
<name>A0ABY7TL47_9SPHN</name>
<dbReference type="InterPro" id="IPR045936">
    <property type="entry name" value="DUF6356"/>
</dbReference>
<dbReference type="Pfam" id="PF19883">
    <property type="entry name" value="DUF6356"/>
    <property type="match status" value="1"/>
</dbReference>
<evidence type="ECO:0000256" key="1">
    <source>
        <dbReference type="SAM" id="Phobius"/>
    </source>
</evidence>